<protein>
    <submittedName>
        <fullName evidence="2">Uncharacterized protein</fullName>
    </submittedName>
</protein>
<proteinExistence type="predicted"/>
<keyword evidence="1" id="KW-0732">Signal</keyword>
<evidence type="ECO:0000313" key="2">
    <source>
        <dbReference type="EMBL" id="VFU23996.1"/>
    </source>
</evidence>
<sequence length="66" mass="7125">MLGLLFYLSFLHLSPASPALTLSTGTFSSVPLYYLPVFGKAAEPLSAPGLLERSAVSRNKLQKMEP</sequence>
<gene>
    <name evidence="2" type="ORF">SVIM_LOCUS41202</name>
</gene>
<evidence type="ECO:0000256" key="1">
    <source>
        <dbReference type="SAM" id="SignalP"/>
    </source>
</evidence>
<feature type="chain" id="PRO_5026886957" evidence="1">
    <location>
        <begin position="17"/>
        <end position="66"/>
    </location>
</feature>
<feature type="signal peptide" evidence="1">
    <location>
        <begin position="1"/>
        <end position="16"/>
    </location>
</feature>
<accession>A0A6N2KGG3</accession>
<reference evidence="2" key="1">
    <citation type="submission" date="2019-03" db="EMBL/GenBank/DDBJ databases">
        <authorList>
            <person name="Mank J."/>
            <person name="Almeida P."/>
        </authorList>
    </citation>
    <scope>NUCLEOTIDE SEQUENCE</scope>
    <source>
        <strain evidence="2">78183</strain>
    </source>
</reference>
<dbReference type="EMBL" id="CAADRP010000147">
    <property type="protein sequence ID" value="VFU23996.1"/>
    <property type="molecule type" value="Genomic_DNA"/>
</dbReference>
<organism evidence="2">
    <name type="scientific">Salix viminalis</name>
    <name type="common">Common osier</name>
    <name type="synonym">Basket willow</name>
    <dbReference type="NCBI Taxonomy" id="40686"/>
    <lineage>
        <taxon>Eukaryota</taxon>
        <taxon>Viridiplantae</taxon>
        <taxon>Streptophyta</taxon>
        <taxon>Embryophyta</taxon>
        <taxon>Tracheophyta</taxon>
        <taxon>Spermatophyta</taxon>
        <taxon>Magnoliopsida</taxon>
        <taxon>eudicotyledons</taxon>
        <taxon>Gunneridae</taxon>
        <taxon>Pentapetalae</taxon>
        <taxon>rosids</taxon>
        <taxon>fabids</taxon>
        <taxon>Malpighiales</taxon>
        <taxon>Salicaceae</taxon>
        <taxon>Saliceae</taxon>
        <taxon>Salix</taxon>
    </lineage>
</organism>
<dbReference type="AlphaFoldDB" id="A0A6N2KGG3"/>
<name>A0A6N2KGG3_SALVM</name>